<protein>
    <submittedName>
        <fullName evidence="1">Initiator Replication protein</fullName>
    </submittedName>
</protein>
<dbReference type="STRING" id="680127.SAMN05421593_1237"/>
<organism evidence="1 2">
    <name type="scientific">Chryseobacterium culicis</name>
    <dbReference type="NCBI Taxonomy" id="680127"/>
    <lineage>
        <taxon>Bacteria</taxon>
        <taxon>Pseudomonadati</taxon>
        <taxon>Bacteroidota</taxon>
        <taxon>Flavobacteriia</taxon>
        <taxon>Flavobacteriales</taxon>
        <taxon>Weeksellaceae</taxon>
        <taxon>Chryseobacterium group</taxon>
        <taxon>Chryseobacterium</taxon>
    </lineage>
</organism>
<gene>
    <name evidence="1" type="ORF">SAMN05421593_1237</name>
</gene>
<evidence type="ECO:0000313" key="2">
    <source>
        <dbReference type="Proteomes" id="UP000198561"/>
    </source>
</evidence>
<reference evidence="1 2" key="1">
    <citation type="submission" date="2016-10" db="EMBL/GenBank/DDBJ databases">
        <authorList>
            <person name="de Groot N.N."/>
        </authorList>
    </citation>
    <scope>NUCLEOTIDE SEQUENCE [LARGE SCALE GENOMIC DNA]</scope>
    <source>
        <strain evidence="1 2">DSM 23031</strain>
    </source>
</reference>
<accession>A0A1H6H3X2</accession>
<name>A0A1H6H3X2_CHRCI</name>
<proteinExistence type="predicted"/>
<sequence length="329" mass="38951">MDNTKSFKPTERKKVLISNDFREILIRQDTTIIEQRLIVMILSCIKDEQAMFITVKSPIDHIFQKQLSFDECFDGWANQGTVDFIIPLKDLNPKRKMKNKSIKTALINMTNINWLQLKDDSINGFRAVPFILEPGWNHRNIFFKMDKAVMKHLVNMSQYYPLKKDLPYEASSANTIKFLMWILKFKKYGGLTMAYSQILKELHIPSDKYDGRSRFERDFLMNIKADLDCFNNLSFNYSYREGKYSFVIYDTVKAIGTHEKFKTLNELQIDRALKYIKRRRELDEAQARVLKKIYLLRGYDELSKRIKSKISYSHKGQEYIKAVLILLEK</sequence>
<dbReference type="EMBL" id="FNWQ01000001">
    <property type="protein sequence ID" value="SEH29972.1"/>
    <property type="molecule type" value="Genomic_DNA"/>
</dbReference>
<dbReference type="OrthoDB" id="1233466at2"/>
<dbReference type="AlphaFoldDB" id="A0A1H6H3X2"/>
<dbReference type="Proteomes" id="UP000198561">
    <property type="component" value="Unassembled WGS sequence"/>
</dbReference>
<dbReference type="RefSeq" id="WP_089690383.1">
    <property type="nucleotide sequence ID" value="NZ_FNWQ01000001.1"/>
</dbReference>
<evidence type="ECO:0000313" key="1">
    <source>
        <dbReference type="EMBL" id="SEH29972.1"/>
    </source>
</evidence>